<dbReference type="Proteomes" id="UP001273589">
    <property type="component" value="Unassembled WGS sequence"/>
</dbReference>
<comment type="caution">
    <text evidence="2">The sequence shown here is derived from an EMBL/GenBank/DDBJ whole genome shotgun (WGS) entry which is preliminary data.</text>
</comment>
<dbReference type="SUPFAM" id="SSF50249">
    <property type="entry name" value="Nucleic acid-binding proteins"/>
    <property type="match status" value="1"/>
</dbReference>
<dbReference type="InterPro" id="IPR012340">
    <property type="entry name" value="NA-bd_OB-fold"/>
</dbReference>
<evidence type="ECO:0000256" key="1">
    <source>
        <dbReference type="SAM" id="MobiDB-lite"/>
    </source>
</evidence>
<evidence type="ECO:0008006" key="4">
    <source>
        <dbReference type="Google" id="ProtNLM"/>
    </source>
</evidence>
<name>A0AAJ2PJC6_9ACTN</name>
<sequence>MFQTDTFEDTELKGDPEAAAVATAAPVTPNAPADRDALFFQLCLWCGIPAYRRSFCRACGSVAFRRERSAGDGIVIRRHGQVPHNTWFVAMNEGFNLLCQATDASPVTVGSRVSVVRAVAPLGQGLPVVEPTRPPTSDRWWQRESARTQPPRASGTIREEGA</sequence>
<evidence type="ECO:0000313" key="2">
    <source>
        <dbReference type="EMBL" id="MDX3128392.1"/>
    </source>
</evidence>
<evidence type="ECO:0000313" key="3">
    <source>
        <dbReference type="Proteomes" id="UP001273589"/>
    </source>
</evidence>
<feature type="region of interest" description="Disordered" evidence="1">
    <location>
        <begin position="127"/>
        <end position="162"/>
    </location>
</feature>
<protein>
    <recommendedName>
        <fullName evidence="4">DUF35 domain-containing protein</fullName>
    </recommendedName>
</protein>
<accession>A0AAJ2PJC6</accession>
<proteinExistence type="predicted"/>
<gene>
    <name evidence="2" type="ORF">PV367_00880</name>
</gene>
<organism evidence="2 3">
    <name type="scientific">Streptomyces europaeiscabiei</name>
    <dbReference type="NCBI Taxonomy" id="146819"/>
    <lineage>
        <taxon>Bacteria</taxon>
        <taxon>Bacillati</taxon>
        <taxon>Actinomycetota</taxon>
        <taxon>Actinomycetes</taxon>
        <taxon>Kitasatosporales</taxon>
        <taxon>Streptomycetaceae</taxon>
        <taxon>Streptomyces</taxon>
    </lineage>
</organism>
<dbReference type="EMBL" id="JARAWN010000003">
    <property type="protein sequence ID" value="MDX3128392.1"/>
    <property type="molecule type" value="Genomic_DNA"/>
</dbReference>
<dbReference type="AlphaFoldDB" id="A0AAJ2PJC6"/>
<reference evidence="2" key="1">
    <citation type="journal article" date="2023" name="Microb. Genom.">
        <title>Mesoterricola silvestris gen. nov., sp. nov., Mesoterricola sediminis sp. nov., Geothrix oryzae sp. nov., Geothrix edaphica sp. nov., Geothrix rubra sp. nov., and Geothrix limicola sp. nov., six novel members of Acidobacteriota isolated from soils.</title>
        <authorList>
            <person name="Weisberg A.J."/>
            <person name="Pearce E."/>
            <person name="Kramer C.G."/>
            <person name="Chang J.H."/>
            <person name="Clarke C.R."/>
        </authorList>
    </citation>
    <scope>NUCLEOTIDE SEQUENCE</scope>
    <source>
        <strain evidence="2">ND06-05F</strain>
    </source>
</reference>
<dbReference type="RefSeq" id="WP_319688428.1">
    <property type="nucleotide sequence ID" value="NZ_JARAWN010000003.1"/>
</dbReference>